<evidence type="ECO:0000256" key="1">
    <source>
        <dbReference type="ARBA" id="ARBA00022475"/>
    </source>
</evidence>
<evidence type="ECO:0000259" key="7">
    <source>
        <dbReference type="Pfam" id="PF06004"/>
    </source>
</evidence>
<dbReference type="KEGG" id="paj:PAJ_1110"/>
<dbReference type="Gene3D" id="2.30.30.100">
    <property type="match status" value="1"/>
</dbReference>
<proteinExistence type="predicted"/>
<dbReference type="AlphaFoldDB" id="A0A0H3KZW8"/>
<reference evidence="9" key="1">
    <citation type="journal article" date="2012" name="Appl. Microbiol. Biotechnol.">
        <title>The complete genome sequence of Pantoea ananatis AJ13355, an organism with great biotechnological potential.</title>
        <authorList>
            <person name="Hara Y."/>
            <person name="Kadotani N."/>
            <person name="Izui H."/>
            <person name="Katashkina J.I."/>
            <person name="Kuvaeva T.M."/>
            <person name="Andreeva I.G."/>
            <person name="Golubeva L.I."/>
            <person name="Malko D.B."/>
            <person name="Makeev V.J."/>
            <person name="Mashko S.V."/>
            <person name="Kozlov Y.I."/>
        </authorList>
    </citation>
    <scope>NUCLEOTIDE SEQUENCE [LARGE SCALE GENOMIC DNA]</scope>
    <source>
        <strain evidence="9">AJ13355</strain>
    </source>
</reference>
<protein>
    <submittedName>
        <fullName evidence="8">Predicted lipoprotein YdgI</fullName>
    </submittedName>
</protein>
<dbReference type="InterPro" id="IPR047807">
    <property type="entry name" value="YgdI/YgdR-like_SH3-like"/>
</dbReference>
<dbReference type="PATRIC" id="fig|932677.3.peg.1282"/>
<dbReference type="HOGENOM" id="CLU_182841_0_1_6"/>
<dbReference type="InterPro" id="IPR010920">
    <property type="entry name" value="LSM_dom_sf"/>
</dbReference>
<keyword evidence="5 8" id="KW-0449">Lipoprotein</keyword>
<sequence>MKTMKKTLILPLAVLIGMAALSGCTRTSYAIHTNDGRTIISDGKPSESDAGLLGYTDANGVKQQINKTDVKAVSEVPN</sequence>
<evidence type="ECO:0000313" key="9">
    <source>
        <dbReference type="Proteomes" id="UP000006690"/>
    </source>
</evidence>
<dbReference type="Pfam" id="PF06004">
    <property type="entry name" value="DUF903"/>
    <property type="match status" value="1"/>
</dbReference>
<evidence type="ECO:0000256" key="3">
    <source>
        <dbReference type="ARBA" id="ARBA00023136"/>
    </source>
</evidence>
<dbReference type="PANTHER" id="PTHR37011">
    <property type="entry name" value="POT FAMILY PEPTIDE TRANSPORT PROTEIN-RELATED"/>
    <property type="match status" value="1"/>
</dbReference>
<gene>
    <name evidence="8" type="primary">ygdI</name>
    <name evidence="8" type="ordered locus">PAJ_1110</name>
</gene>
<organism evidence="8 9">
    <name type="scientific">Pantoea ananatis (strain AJ13355)</name>
    <dbReference type="NCBI Taxonomy" id="932677"/>
    <lineage>
        <taxon>Bacteria</taxon>
        <taxon>Pseudomonadati</taxon>
        <taxon>Pseudomonadota</taxon>
        <taxon>Gammaproteobacteria</taxon>
        <taxon>Enterobacterales</taxon>
        <taxon>Erwiniaceae</taxon>
        <taxon>Pantoea</taxon>
    </lineage>
</organism>
<keyword evidence="3" id="KW-0472">Membrane</keyword>
<evidence type="ECO:0000256" key="4">
    <source>
        <dbReference type="ARBA" id="ARBA00023139"/>
    </source>
</evidence>
<evidence type="ECO:0000256" key="5">
    <source>
        <dbReference type="ARBA" id="ARBA00023288"/>
    </source>
</evidence>
<keyword evidence="4" id="KW-0564">Palmitate</keyword>
<dbReference type="EMBL" id="AP012032">
    <property type="protein sequence ID" value="BAK11190.1"/>
    <property type="molecule type" value="Genomic_DNA"/>
</dbReference>
<dbReference type="SUPFAM" id="SSF50182">
    <property type="entry name" value="Sm-like ribonucleoproteins"/>
    <property type="match status" value="1"/>
</dbReference>
<dbReference type="eggNOG" id="ENOG50333TH">
    <property type="taxonomic scope" value="Bacteria"/>
</dbReference>
<evidence type="ECO:0000256" key="2">
    <source>
        <dbReference type="ARBA" id="ARBA00022729"/>
    </source>
</evidence>
<dbReference type="PANTHER" id="PTHR37011:SF1">
    <property type="entry name" value="POT FAMILY PEPTIDE TRANSPORT PROTEIN"/>
    <property type="match status" value="1"/>
</dbReference>
<name>A0A0H3KZW8_PANAA</name>
<keyword evidence="2 6" id="KW-0732">Signal</keyword>
<dbReference type="PROSITE" id="PS51257">
    <property type="entry name" value="PROKAR_LIPOPROTEIN"/>
    <property type="match status" value="1"/>
</dbReference>
<feature type="domain" description="Lipoprotein YgdI/YgdR-like SH3-like" evidence="7">
    <location>
        <begin position="29"/>
        <end position="75"/>
    </location>
</feature>
<keyword evidence="1" id="KW-1003">Cell membrane</keyword>
<accession>A0A0H3KZW8</accession>
<evidence type="ECO:0000256" key="6">
    <source>
        <dbReference type="SAM" id="SignalP"/>
    </source>
</evidence>
<dbReference type="Proteomes" id="UP000006690">
    <property type="component" value="Chromosome"/>
</dbReference>
<dbReference type="NCBIfam" id="NF033216">
    <property type="entry name" value="lipo_YgdI_YgdR"/>
    <property type="match status" value="1"/>
</dbReference>
<evidence type="ECO:0000313" key="8">
    <source>
        <dbReference type="EMBL" id="BAK11190.1"/>
    </source>
</evidence>
<feature type="chain" id="PRO_5002614214" evidence="6">
    <location>
        <begin position="31"/>
        <end position="78"/>
    </location>
</feature>
<dbReference type="InterPro" id="IPR010305">
    <property type="entry name" value="YgdI/YgdR-like"/>
</dbReference>
<feature type="signal peptide" evidence="6">
    <location>
        <begin position="1"/>
        <end position="30"/>
    </location>
</feature>